<dbReference type="PANTHER" id="PTHR39174:SF1">
    <property type="entry name" value="INNER MEMBRANE PROTEIN"/>
    <property type="match status" value="1"/>
</dbReference>
<feature type="transmembrane region" description="Helical" evidence="1">
    <location>
        <begin position="40"/>
        <end position="59"/>
    </location>
</feature>
<protein>
    <recommendedName>
        <fullName evidence="4">DUF997 family protein</fullName>
    </recommendedName>
</protein>
<keyword evidence="1" id="KW-1133">Transmembrane helix</keyword>
<sequence length="106" mass="12472">MLFLTLPTQIVVQSPDYFCQHEEEKRMDKRFLQSNREARWALYLTIAYLLGWLLCAYLPSNTLGVTGLPLWFEWSCLILPIIFIVLCIMMVKLVFKDIPLEEKDAD</sequence>
<dbReference type="EMBL" id="ABXW01000047">
    <property type="protein sequence ID" value="EEB45752.1"/>
    <property type="molecule type" value="Genomic_DNA"/>
</dbReference>
<proteinExistence type="predicted"/>
<dbReference type="Pfam" id="PF06196">
    <property type="entry name" value="DUF997"/>
    <property type="match status" value="1"/>
</dbReference>
<dbReference type="PANTHER" id="PTHR39174">
    <property type="entry name" value="INNER MEMBRANE PROTEIN-RELATED"/>
    <property type="match status" value="1"/>
</dbReference>
<dbReference type="InterPro" id="IPR010398">
    <property type="entry name" value="DUF997"/>
</dbReference>
<dbReference type="AlphaFoldDB" id="B6XFJ2"/>
<dbReference type="NCBIfam" id="NF007918">
    <property type="entry name" value="PRK10633.1"/>
    <property type="match status" value="1"/>
</dbReference>
<evidence type="ECO:0008006" key="4">
    <source>
        <dbReference type="Google" id="ProtNLM"/>
    </source>
</evidence>
<name>B6XFJ2_9GAMM</name>
<organism evidence="2 3">
    <name type="scientific">Providencia alcalifaciens DSM 30120</name>
    <dbReference type="NCBI Taxonomy" id="520999"/>
    <lineage>
        <taxon>Bacteria</taxon>
        <taxon>Pseudomonadati</taxon>
        <taxon>Pseudomonadota</taxon>
        <taxon>Gammaproteobacteria</taxon>
        <taxon>Enterobacterales</taxon>
        <taxon>Morganellaceae</taxon>
        <taxon>Providencia</taxon>
    </lineage>
</organism>
<dbReference type="Proteomes" id="UP000003729">
    <property type="component" value="Unassembled WGS sequence"/>
</dbReference>
<evidence type="ECO:0000313" key="3">
    <source>
        <dbReference type="Proteomes" id="UP000003729"/>
    </source>
</evidence>
<accession>B6XFJ2</accession>
<reference evidence="2 3" key="1">
    <citation type="submission" date="2008-10" db="EMBL/GenBank/DDBJ databases">
        <title>Draft genome sequence of Providencia alcalifaciens (DSM 30120).</title>
        <authorList>
            <person name="Sudarsanam P."/>
            <person name="Ley R."/>
            <person name="Guruge J."/>
            <person name="Turnbaugh P.J."/>
            <person name="Mahowald M."/>
            <person name="Liep D."/>
            <person name="Gordon J."/>
        </authorList>
    </citation>
    <scope>NUCLEOTIDE SEQUENCE [LARGE SCALE GENOMIC DNA]</scope>
    <source>
        <strain evidence="2 3">DSM 30120</strain>
    </source>
</reference>
<evidence type="ECO:0000313" key="2">
    <source>
        <dbReference type="EMBL" id="EEB45752.1"/>
    </source>
</evidence>
<comment type="caution">
    <text evidence="2">The sequence shown here is derived from an EMBL/GenBank/DDBJ whole genome shotgun (WGS) entry which is preliminary data.</text>
</comment>
<feature type="transmembrane region" description="Helical" evidence="1">
    <location>
        <begin position="71"/>
        <end position="95"/>
    </location>
</feature>
<dbReference type="eggNOG" id="COG3924">
    <property type="taxonomic scope" value="Bacteria"/>
</dbReference>
<keyword evidence="1" id="KW-0472">Membrane</keyword>
<evidence type="ECO:0000256" key="1">
    <source>
        <dbReference type="SAM" id="Phobius"/>
    </source>
</evidence>
<keyword evidence="1" id="KW-0812">Transmembrane</keyword>
<gene>
    <name evidence="2" type="ORF">PROVALCAL_02125</name>
</gene>
<reference evidence="2 3" key="2">
    <citation type="submission" date="2008-10" db="EMBL/GenBank/DDBJ databases">
        <authorList>
            <person name="Fulton L."/>
            <person name="Clifton S."/>
            <person name="Fulton B."/>
            <person name="Xu J."/>
            <person name="Minx P."/>
            <person name="Pepin K.H."/>
            <person name="Johnson M."/>
            <person name="Bhonagiri V."/>
            <person name="Nash W.E."/>
            <person name="Mardis E.R."/>
            <person name="Wilson R.K."/>
        </authorList>
    </citation>
    <scope>NUCLEOTIDE SEQUENCE [LARGE SCALE GENOMIC DNA]</scope>
    <source>
        <strain evidence="2 3">DSM 30120</strain>
    </source>
</reference>